<dbReference type="Proteomes" id="UP000276055">
    <property type="component" value="Unassembled WGS sequence"/>
</dbReference>
<evidence type="ECO:0000313" key="2">
    <source>
        <dbReference type="Proteomes" id="UP000276055"/>
    </source>
</evidence>
<evidence type="ECO:0000313" key="1">
    <source>
        <dbReference type="EMBL" id="RKR29809.1"/>
    </source>
</evidence>
<accession>A0A495FMP1</accession>
<dbReference type="EMBL" id="RBIR01000001">
    <property type="protein sequence ID" value="RKR29809.1"/>
    <property type="molecule type" value="Genomic_DNA"/>
</dbReference>
<proteinExistence type="predicted"/>
<dbReference type="RefSeq" id="WP_120949966.1">
    <property type="nucleotide sequence ID" value="NZ_RBIR01000001.1"/>
</dbReference>
<organism evidence="1 2">
    <name type="scientific">Arthrobacter oryzae</name>
    <dbReference type="NCBI Taxonomy" id="409290"/>
    <lineage>
        <taxon>Bacteria</taxon>
        <taxon>Bacillati</taxon>
        <taxon>Actinomycetota</taxon>
        <taxon>Actinomycetes</taxon>
        <taxon>Micrococcales</taxon>
        <taxon>Micrococcaceae</taxon>
        <taxon>Arthrobacter</taxon>
    </lineage>
</organism>
<comment type="caution">
    <text evidence="1">The sequence shown here is derived from an EMBL/GenBank/DDBJ whole genome shotgun (WGS) entry which is preliminary data.</text>
</comment>
<protein>
    <submittedName>
        <fullName evidence="1">Uncharacterized protein</fullName>
    </submittedName>
</protein>
<reference evidence="1 2" key="1">
    <citation type="submission" date="2018-10" db="EMBL/GenBank/DDBJ databases">
        <title>Genomic Encyclopedia of Type Strains, Phase IV (KMG-IV): sequencing the most valuable type-strain genomes for metagenomic binning, comparative biology and taxonomic classification.</title>
        <authorList>
            <person name="Goeker M."/>
        </authorList>
    </citation>
    <scope>NUCLEOTIDE SEQUENCE [LARGE SCALE GENOMIC DNA]</scope>
    <source>
        <strain evidence="1 2">DSM 25586</strain>
    </source>
</reference>
<dbReference type="AlphaFoldDB" id="A0A495FMP1"/>
<sequence length="89" mass="10096">MEPFRTITTPEELAALRHDSIVCPPQVPTSALRKSWTSITPNHGRRDIFVGFESTREWNSDEAWQILTMHCPDGVPEVWVLWDPAAVAP</sequence>
<dbReference type="OrthoDB" id="9933036at2"/>
<name>A0A495FMP1_9MICC</name>
<gene>
    <name evidence="1" type="ORF">C8D78_0124</name>
</gene>